<keyword evidence="2" id="KW-0813">Transport</keyword>
<dbReference type="Gene3D" id="1.20.1250.20">
    <property type="entry name" value="MFS general substrate transporter like domains"/>
    <property type="match status" value="2"/>
</dbReference>
<comment type="subcellular location">
    <subcellularLocation>
        <location evidence="1">Cell membrane</location>
        <topology evidence="1">Multi-pass membrane protein</topology>
    </subcellularLocation>
</comment>
<evidence type="ECO:0000256" key="5">
    <source>
        <dbReference type="ARBA" id="ARBA00022989"/>
    </source>
</evidence>
<dbReference type="InterPro" id="IPR001958">
    <property type="entry name" value="Tet-R_TetA/multi-R_MdtG-like"/>
</dbReference>
<dbReference type="PROSITE" id="PS50850">
    <property type="entry name" value="MFS"/>
    <property type="match status" value="1"/>
</dbReference>
<feature type="transmembrane region" description="Helical" evidence="7">
    <location>
        <begin position="73"/>
        <end position="92"/>
    </location>
</feature>
<dbReference type="PANTHER" id="PTHR43124">
    <property type="entry name" value="PURINE EFFLUX PUMP PBUE"/>
    <property type="match status" value="1"/>
</dbReference>
<feature type="transmembrane region" description="Helical" evidence="7">
    <location>
        <begin position="333"/>
        <end position="355"/>
    </location>
</feature>
<dbReference type="InterPro" id="IPR011701">
    <property type="entry name" value="MFS"/>
</dbReference>
<keyword evidence="4 7" id="KW-0812">Transmembrane</keyword>
<dbReference type="GO" id="GO:0022857">
    <property type="term" value="F:transmembrane transporter activity"/>
    <property type="evidence" value="ECO:0007669"/>
    <property type="project" value="InterPro"/>
</dbReference>
<organism evidence="9 10">
    <name type="scientific">Luoshenia tenuis</name>
    <dbReference type="NCBI Taxonomy" id="2763654"/>
    <lineage>
        <taxon>Bacteria</taxon>
        <taxon>Bacillati</taxon>
        <taxon>Bacillota</taxon>
        <taxon>Clostridia</taxon>
        <taxon>Christensenellales</taxon>
        <taxon>Christensenellaceae</taxon>
        <taxon>Luoshenia</taxon>
    </lineage>
</organism>
<feature type="transmembrane region" description="Helical" evidence="7">
    <location>
        <begin position="202"/>
        <end position="233"/>
    </location>
</feature>
<feature type="domain" description="Major facilitator superfamily (MFS) profile" evidence="8">
    <location>
        <begin position="7"/>
        <end position="386"/>
    </location>
</feature>
<feature type="transmembrane region" description="Helical" evidence="7">
    <location>
        <begin position="245"/>
        <end position="266"/>
    </location>
</feature>
<feature type="transmembrane region" description="Helical" evidence="7">
    <location>
        <begin position="7"/>
        <end position="26"/>
    </location>
</feature>
<keyword evidence="3" id="KW-1003">Cell membrane</keyword>
<dbReference type="AlphaFoldDB" id="A0A926CZ98"/>
<reference evidence="9" key="1">
    <citation type="submission" date="2020-08" db="EMBL/GenBank/DDBJ databases">
        <title>Genome public.</title>
        <authorList>
            <person name="Liu C."/>
            <person name="Sun Q."/>
        </authorList>
    </citation>
    <scope>NUCLEOTIDE SEQUENCE</scope>
    <source>
        <strain evidence="9">NSJ-44</strain>
    </source>
</reference>
<dbReference type="InterPro" id="IPR020846">
    <property type="entry name" value="MFS_dom"/>
</dbReference>
<evidence type="ECO:0000256" key="4">
    <source>
        <dbReference type="ARBA" id="ARBA00022692"/>
    </source>
</evidence>
<evidence type="ECO:0000256" key="1">
    <source>
        <dbReference type="ARBA" id="ARBA00004651"/>
    </source>
</evidence>
<feature type="transmembrane region" description="Helical" evidence="7">
    <location>
        <begin position="98"/>
        <end position="118"/>
    </location>
</feature>
<protein>
    <submittedName>
        <fullName evidence="9">MFS transporter</fullName>
    </submittedName>
</protein>
<name>A0A926CZ98_9FIRM</name>
<evidence type="ECO:0000256" key="2">
    <source>
        <dbReference type="ARBA" id="ARBA00022448"/>
    </source>
</evidence>
<keyword evidence="6 7" id="KW-0472">Membrane</keyword>
<evidence type="ECO:0000256" key="6">
    <source>
        <dbReference type="ARBA" id="ARBA00023136"/>
    </source>
</evidence>
<dbReference type="Proteomes" id="UP000654279">
    <property type="component" value="Unassembled WGS sequence"/>
</dbReference>
<keyword evidence="10" id="KW-1185">Reference proteome</keyword>
<evidence type="ECO:0000313" key="10">
    <source>
        <dbReference type="Proteomes" id="UP000654279"/>
    </source>
</evidence>
<dbReference type="PANTHER" id="PTHR43124:SF3">
    <property type="entry name" value="CHLORAMPHENICOL EFFLUX PUMP RV0191"/>
    <property type="match status" value="1"/>
</dbReference>
<dbReference type="GO" id="GO:0005886">
    <property type="term" value="C:plasma membrane"/>
    <property type="evidence" value="ECO:0007669"/>
    <property type="project" value="UniProtKB-SubCell"/>
</dbReference>
<evidence type="ECO:0000259" key="8">
    <source>
        <dbReference type="PROSITE" id="PS50850"/>
    </source>
</evidence>
<dbReference type="InterPro" id="IPR050189">
    <property type="entry name" value="MFS_Efflux_Transporters"/>
</dbReference>
<evidence type="ECO:0000256" key="3">
    <source>
        <dbReference type="ARBA" id="ARBA00022475"/>
    </source>
</evidence>
<feature type="transmembrane region" description="Helical" evidence="7">
    <location>
        <begin position="361"/>
        <end position="382"/>
    </location>
</feature>
<dbReference type="CDD" id="cd17490">
    <property type="entry name" value="MFS_YxlH_like"/>
    <property type="match status" value="1"/>
</dbReference>
<sequence length="397" mass="41651">MSAKGNRIPLFLVVTALFWFALYSYVPTLSPYAVSIGASLSMVGVISGSYGLLQLICRLPIGILSDKYNQRKLYVILGMVFCAVSTLGMALFPNPWLLLIFRGLSGVAASMWVGYTVLYSGYFPPEKSVAAIGVINAVNLAGQTLANYLGGLSSQLYGDAAPFYLGFIAAILGLVLSFFVVEKRDSAKKREPIKLRELAKVARTPALVCVSVLAIIAQLISFGAAISFAPVLAKELGATGGELGVLSMVATLPGIVTNLLAGSLLARRFGEKACIVVCFAAIAVCCALFPFAGSLMALYILQFLCGAFRSALATLQMGLSIKTVEPAKRATAMGFYQAVYSIGMFLGPVLVGAVGDGAGLTVGYLMMSGFGLVGMVLSAIFLGDYARKPKAAPATEA</sequence>
<dbReference type="InterPro" id="IPR036259">
    <property type="entry name" value="MFS_trans_sf"/>
</dbReference>
<dbReference type="SUPFAM" id="SSF103473">
    <property type="entry name" value="MFS general substrate transporter"/>
    <property type="match status" value="1"/>
</dbReference>
<dbReference type="RefSeq" id="WP_249284379.1">
    <property type="nucleotide sequence ID" value="NZ_JACRSO010000001.1"/>
</dbReference>
<feature type="transmembrane region" description="Helical" evidence="7">
    <location>
        <begin position="161"/>
        <end position="181"/>
    </location>
</feature>
<feature type="transmembrane region" description="Helical" evidence="7">
    <location>
        <begin position="32"/>
        <end position="53"/>
    </location>
</feature>
<evidence type="ECO:0000313" key="9">
    <source>
        <dbReference type="EMBL" id="MBC8528356.1"/>
    </source>
</evidence>
<keyword evidence="5 7" id="KW-1133">Transmembrane helix</keyword>
<accession>A0A926CZ98</accession>
<feature type="transmembrane region" description="Helical" evidence="7">
    <location>
        <begin position="130"/>
        <end position="149"/>
    </location>
</feature>
<evidence type="ECO:0000256" key="7">
    <source>
        <dbReference type="SAM" id="Phobius"/>
    </source>
</evidence>
<feature type="transmembrane region" description="Helical" evidence="7">
    <location>
        <begin position="273"/>
        <end position="293"/>
    </location>
</feature>
<comment type="caution">
    <text evidence="9">The sequence shown here is derived from an EMBL/GenBank/DDBJ whole genome shotgun (WGS) entry which is preliminary data.</text>
</comment>
<proteinExistence type="predicted"/>
<dbReference type="Pfam" id="PF07690">
    <property type="entry name" value="MFS_1"/>
    <property type="match status" value="1"/>
</dbReference>
<feature type="transmembrane region" description="Helical" evidence="7">
    <location>
        <begin position="299"/>
        <end position="321"/>
    </location>
</feature>
<dbReference type="PRINTS" id="PR01035">
    <property type="entry name" value="TCRTETA"/>
</dbReference>
<gene>
    <name evidence="9" type="ORF">H8699_02745</name>
</gene>
<dbReference type="EMBL" id="JACRSO010000001">
    <property type="protein sequence ID" value="MBC8528356.1"/>
    <property type="molecule type" value="Genomic_DNA"/>
</dbReference>